<sequence>MFGDALIDHCLRHRENPVAEPRGQPFGALVDGIFPGFFVGVEGLAVNGVDNARHAGRPRGQPPDDAGFGAVGMHYVEAVLPEEIAQPEKCLPVRP</sequence>
<reference evidence="1" key="1">
    <citation type="submission" date="2019-08" db="EMBL/GenBank/DDBJ databases">
        <authorList>
            <person name="Kucharzyk K."/>
            <person name="Murdoch R.W."/>
            <person name="Higgins S."/>
            <person name="Loffler F."/>
        </authorList>
    </citation>
    <scope>NUCLEOTIDE SEQUENCE</scope>
</reference>
<dbReference type="AlphaFoldDB" id="A0A645FNP4"/>
<organism evidence="1">
    <name type="scientific">bioreactor metagenome</name>
    <dbReference type="NCBI Taxonomy" id="1076179"/>
    <lineage>
        <taxon>unclassified sequences</taxon>
        <taxon>metagenomes</taxon>
        <taxon>ecological metagenomes</taxon>
    </lineage>
</organism>
<comment type="caution">
    <text evidence="1">The sequence shown here is derived from an EMBL/GenBank/DDBJ whole genome shotgun (WGS) entry which is preliminary data.</text>
</comment>
<gene>
    <name evidence="1" type="ORF">SDC9_163383</name>
</gene>
<proteinExistence type="predicted"/>
<accession>A0A645FNP4</accession>
<evidence type="ECO:0000313" key="1">
    <source>
        <dbReference type="EMBL" id="MPN16045.1"/>
    </source>
</evidence>
<name>A0A645FNP4_9ZZZZ</name>
<protein>
    <submittedName>
        <fullName evidence="1">Uncharacterized protein</fullName>
    </submittedName>
</protein>
<dbReference type="EMBL" id="VSSQ01062945">
    <property type="protein sequence ID" value="MPN16045.1"/>
    <property type="molecule type" value="Genomic_DNA"/>
</dbReference>